<keyword evidence="2 5" id="KW-0863">Zinc-finger</keyword>
<feature type="region of interest" description="Disordered" evidence="6">
    <location>
        <begin position="373"/>
        <end position="432"/>
    </location>
</feature>
<feature type="domain" description="C3H1-type" evidence="7">
    <location>
        <begin position="138"/>
        <end position="166"/>
    </location>
</feature>
<protein>
    <submittedName>
        <fullName evidence="8">Zinc finger CCCH domain-containing protein 3</fullName>
        <ecNumber evidence="8">2.7.11.1</ecNumber>
        <ecNumber evidence="8">3.1.26.-</ecNumber>
    </submittedName>
</protein>
<dbReference type="EC" id="2.7.11.1" evidence="8"/>
<feature type="compositionally biased region" description="Polar residues" evidence="6">
    <location>
        <begin position="259"/>
        <end position="276"/>
    </location>
</feature>
<dbReference type="GO" id="GO:0003729">
    <property type="term" value="F:mRNA binding"/>
    <property type="evidence" value="ECO:0007669"/>
    <property type="project" value="UniProtKB-ARBA"/>
</dbReference>
<accession>A0A2I0AM92</accession>
<dbReference type="SMART" id="SM00356">
    <property type="entry name" value="ZnF_C3H1"/>
    <property type="match status" value="5"/>
</dbReference>
<evidence type="ECO:0000256" key="4">
    <source>
        <dbReference type="ARBA" id="ARBA00023125"/>
    </source>
</evidence>
<feature type="zinc finger region" description="C3H1-type" evidence="5">
    <location>
        <begin position="51"/>
        <end position="79"/>
    </location>
</feature>
<dbReference type="STRING" id="1088818.A0A2I0AM92"/>
<dbReference type="GO" id="GO:0016787">
    <property type="term" value="F:hydrolase activity"/>
    <property type="evidence" value="ECO:0007669"/>
    <property type="project" value="UniProtKB-KW"/>
</dbReference>
<feature type="domain" description="C3H1-type" evidence="7">
    <location>
        <begin position="93"/>
        <end position="121"/>
    </location>
</feature>
<feature type="zinc finger region" description="C3H1-type" evidence="5">
    <location>
        <begin position="138"/>
        <end position="166"/>
    </location>
</feature>
<dbReference type="OrthoDB" id="411372at2759"/>
<sequence>MPDKREFLNNVVSASSNVSSENHHLDDALQRLKLEDYQEQDDDHENLYPDRPGEPDCIYYMRTGSCGYGSNCRYNHPTHNGQGTRARDELPERVGQPDCQYFLKTGMCKFGSTCKYHHPRDRLDAQPVPLNVLGFPMRQDEKSCPYYMRTGTCKFGVVCKFNHPQPGTLGTVFSLTGSSAYGSMASPVAPTSSVPLVGGVSAWPLSNRPLYLSSPHIQSVPSYMPVILPSSQGTMPLQQGWTTYTGSASHVPSSDVLGPSQTPNLKNNVQPSQTSLEHLPERPDQPECQYYMKTGSCKYGSTCKYNHPRERSPMAAGTLGPLGLPLRPGQPVCSFYSMYGSCRYGSACRFDHPLVGYYNYTVSTISIPDPSTFFPSQRNTDAEWTSSDRRPLSKTTKSEANGEDEREISPARTSSPSRTAPPPESSLKNHSD</sequence>
<dbReference type="InterPro" id="IPR000571">
    <property type="entry name" value="Znf_CCCH"/>
</dbReference>
<feature type="region of interest" description="Disordered" evidence="6">
    <location>
        <begin position="252"/>
        <end position="284"/>
    </location>
</feature>
<dbReference type="InterPro" id="IPR036855">
    <property type="entry name" value="Znf_CCCH_sf"/>
</dbReference>
<dbReference type="AlphaFoldDB" id="A0A2I0AM92"/>
<name>A0A2I0AM92_9ASPA</name>
<keyword evidence="4" id="KW-0238">DNA-binding</keyword>
<evidence type="ECO:0000256" key="5">
    <source>
        <dbReference type="PROSITE-ProRule" id="PRU00723"/>
    </source>
</evidence>
<keyword evidence="1 5" id="KW-0479">Metal-binding</keyword>
<dbReference type="GO" id="GO:0008270">
    <property type="term" value="F:zinc ion binding"/>
    <property type="evidence" value="ECO:0007669"/>
    <property type="project" value="UniProtKB-KW"/>
</dbReference>
<organism evidence="8 9">
    <name type="scientific">Apostasia shenzhenica</name>
    <dbReference type="NCBI Taxonomy" id="1088818"/>
    <lineage>
        <taxon>Eukaryota</taxon>
        <taxon>Viridiplantae</taxon>
        <taxon>Streptophyta</taxon>
        <taxon>Embryophyta</taxon>
        <taxon>Tracheophyta</taxon>
        <taxon>Spermatophyta</taxon>
        <taxon>Magnoliopsida</taxon>
        <taxon>Liliopsida</taxon>
        <taxon>Asparagales</taxon>
        <taxon>Orchidaceae</taxon>
        <taxon>Apostasioideae</taxon>
        <taxon>Apostasia</taxon>
    </lineage>
</organism>
<evidence type="ECO:0000256" key="6">
    <source>
        <dbReference type="SAM" id="MobiDB-lite"/>
    </source>
</evidence>
<dbReference type="GO" id="GO:0003677">
    <property type="term" value="F:DNA binding"/>
    <property type="evidence" value="ECO:0007669"/>
    <property type="project" value="UniProtKB-KW"/>
</dbReference>
<evidence type="ECO:0000256" key="3">
    <source>
        <dbReference type="ARBA" id="ARBA00022833"/>
    </source>
</evidence>
<evidence type="ECO:0000256" key="1">
    <source>
        <dbReference type="ARBA" id="ARBA00022723"/>
    </source>
</evidence>
<feature type="domain" description="C3H1-type" evidence="7">
    <location>
        <begin position="51"/>
        <end position="79"/>
    </location>
</feature>
<feature type="zinc finger region" description="C3H1-type" evidence="5">
    <location>
        <begin position="282"/>
        <end position="310"/>
    </location>
</feature>
<dbReference type="Pfam" id="PF00642">
    <property type="entry name" value="zf-CCCH"/>
    <property type="match status" value="5"/>
</dbReference>
<dbReference type="EMBL" id="KZ451970">
    <property type="protein sequence ID" value="PKA56605.1"/>
    <property type="molecule type" value="Genomic_DNA"/>
</dbReference>
<reference evidence="8 9" key="1">
    <citation type="journal article" date="2017" name="Nature">
        <title>The Apostasia genome and the evolution of orchids.</title>
        <authorList>
            <person name="Zhang G.Q."/>
            <person name="Liu K.W."/>
            <person name="Li Z."/>
            <person name="Lohaus R."/>
            <person name="Hsiao Y.Y."/>
            <person name="Niu S.C."/>
            <person name="Wang J.Y."/>
            <person name="Lin Y.C."/>
            <person name="Xu Q."/>
            <person name="Chen L.J."/>
            <person name="Yoshida K."/>
            <person name="Fujiwara S."/>
            <person name="Wang Z.W."/>
            <person name="Zhang Y.Q."/>
            <person name="Mitsuda N."/>
            <person name="Wang M."/>
            <person name="Liu G.H."/>
            <person name="Pecoraro L."/>
            <person name="Huang H.X."/>
            <person name="Xiao X.J."/>
            <person name="Lin M."/>
            <person name="Wu X.Y."/>
            <person name="Wu W.L."/>
            <person name="Chen Y.Y."/>
            <person name="Chang S.B."/>
            <person name="Sakamoto S."/>
            <person name="Ohme-Takagi M."/>
            <person name="Yagi M."/>
            <person name="Zeng S.J."/>
            <person name="Shen C.Y."/>
            <person name="Yeh C.M."/>
            <person name="Luo Y.B."/>
            <person name="Tsai W.C."/>
            <person name="Van de Peer Y."/>
            <person name="Liu Z.J."/>
        </authorList>
    </citation>
    <scope>NUCLEOTIDE SEQUENCE [LARGE SCALE GENOMIC DNA]</scope>
    <source>
        <strain evidence="9">cv. Shenzhen</strain>
        <tissue evidence="8">Stem</tissue>
    </source>
</reference>
<feature type="zinc finger region" description="C3H1-type" evidence="5">
    <location>
        <begin position="93"/>
        <end position="121"/>
    </location>
</feature>
<dbReference type="EC" id="3.1.26.-" evidence="8"/>
<feature type="domain" description="C3H1-type" evidence="7">
    <location>
        <begin position="282"/>
        <end position="310"/>
    </location>
</feature>
<evidence type="ECO:0000259" key="7">
    <source>
        <dbReference type="PROSITE" id="PS50103"/>
    </source>
</evidence>
<dbReference type="PROSITE" id="PS50103">
    <property type="entry name" value="ZF_C3H1"/>
    <property type="match status" value="5"/>
</dbReference>
<dbReference type="PANTHER" id="PTHR12506:SF50">
    <property type="entry name" value="ZINC FINGER CCCH DOMAIN-CONTAINING PROTEIN 26"/>
    <property type="match status" value="1"/>
</dbReference>
<dbReference type="Gene3D" id="4.10.1000.10">
    <property type="entry name" value="Zinc finger, CCCH-type"/>
    <property type="match status" value="3"/>
</dbReference>
<dbReference type="SUPFAM" id="SSF90229">
    <property type="entry name" value="CCCH zinc finger"/>
    <property type="match status" value="5"/>
</dbReference>
<feature type="compositionally biased region" description="Polar residues" evidence="6">
    <location>
        <begin position="373"/>
        <end position="385"/>
    </location>
</feature>
<feature type="zinc finger region" description="C3H1-type" evidence="5">
    <location>
        <begin position="327"/>
        <end position="355"/>
    </location>
</feature>
<evidence type="ECO:0000313" key="8">
    <source>
        <dbReference type="EMBL" id="PKA56605.1"/>
    </source>
</evidence>
<dbReference type="PANTHER" id="PTHR12506">
    <property type="entry name" value="PROTEIN PHOSPHATASE RELATED"/>
    <property type="match status" value="1"/>
</dbReference>
<dbReference type="GO" id="GO:0004674">
    <property type="term" value="F:protein serine/threonine kinase activity"/>
    <property type="evidence" value="ECO:0007669"/>
    <property type="project" value="UniProtKB-EC"/>
</dbReference>
<feature type="domain" description="C3H1-type" evidence="7">
    <location>
        <begin position="327"/>
        <end position="355"/>
    </location>
</feature>
<keyword evidence="8" id="KW-0808">Transferase</keyword>
<evidence type="ECO:0000256" key="2">
    <source>
        <dbReference type="ARBA" id="ARBA00022771"/>
    </source>
</evidence>
<evidence type="ECO:0000313" key="9">
    <source>
        <dbReference type="Proteomes" id="UP000236161"/>
    </source>
</evidence>
<proteinExistence type="predicted"/>
<keyword evidence="8" id="KW-0378">Hydrolase</keyword>
<gene>
    <name evidence="8" type="ORF">AXF42_Ash012735</name>
</gene>
<keyword evidence="9" id="KW-1185">Reference proteome</keyword>
<keyword evidence="3 5" id="KW-0862">Zinc</keyword>
<dbReference type="InterPro" id="IPR050974">
    <property type="entry name" value="Plant_ZF_CCCH"/>
</dbReference>
<dbReference type="Proteomes" id="UP000236161">
    <property type="component" value="Unassembled WGS sequence"/>
</dbReference>